<feature type="compositionally biased region" description="Low complexity" evidence="2">
    <location>
        <begin position="193"/>
        <end position="204"/>
    </location>
</feature>
<feature type="region of interest" description="Disordered" evidence="2">
    <location>
        <begin position="1272"/>
        <end position="1291"/>
    </location>
</feature>
<feature type="compositionally biased region" description="Basic and acidic residues" evidence="2">
    <location>
        <begin position="610"/>
        <end position="619"/>
    </location>
</feature>
<dbReference type="OrthoDB" id="1922977at2759"/>
<feature type="compositionally biased region" description="Polar residues" evidence="2">
    <location>
        <begin position="1042"/>
        <end position="1051"/>
    </location>
</feature>
<feature type="compositionally biased region" description="Acidic residues" evidence="2">
    <location>
        <begin position="623"/>
        <end position="640"/>
    </location>
</feature>
<evidence type="ECO:0000256" key="2">
    <source>
        <dbReference type="SAM" id="MobiDB-lite"/>
    </source>
</evidence>
<feature type="compositionally biased region" description="Polar residues" evidence="2">
    <location>
        <begin position="665"/>
        <end position="689"/>
    </location>
</feature>
<feature type="compositionally biased region" description="Low complexity" evidence="2">
    <location>
        <begin position="1063"/>
        <end position="1074"/>
    </location>
</feature>
<feature type="region of interest" description="Disordered" evidence="2">
    <location>
        <begin position="1"/>
        <end position="41"/>
    </location>
</feature>
<keyword evidence="1" id="KW-0175">Coiled coil</keyword>
<feature type="compositionally biased region" description="Polar residues" evidence="2">
    <location>
        <begin position="355"/>
        <end position="365"/>
    </location>
</feature>
<name>A0A6A6T9C7_9PLEO</name>
<feature type="domain" description="Putative zinc-finger" evidence="3">
    <location>
        <begin position="1233"/>
        <end position="1254"/>
    </location>
</feature>
<dbReference type="PANTHER" id="PTHR21563">
    <property type="entry name" value="ZINC FINGER C3H1 DOMAIN-CONTAINING PROTEIN"/>
    <property type="match status" value="1"/>
</dbReference>
<feature type="compositionally biased region" description="Polar residues" evidence="2">
    <location>
        <begin position="561"/>
        <end position="580"/>
    </location>
</feature>
<feature type="compositionally biased region" description="Low complexity" evidence="2">
    <location>
        <begin position="130"/>
        <end position="147"/>
    </location>
</feature>
<gene>
    <name evidence="4" type="ORF">K491DRAFT_678026</name>
</gene>
<evidence type="ECO:0000313" key="4">
    <source>
        <dbReference type="EMBL" id="KAF2656410.1"/>
    </source>
</evidence>
<feature type="compositionally biased region" description="Polar residues" evidence="2">
    <location>
        <begin position="372"/>
        <end position="383"/>
    </location>
</feature>
<dbReference type="InterPro" id="IPR019607">
    <property type="entry name" value="Putative_zinc-finger_domain"/>
</dbReference>
<dbReference type="PANTHER" id="PTHR21563:SF3">
    <property type="entry name" value="ZINC FINGER C3H1 DOMAIN-CONTAINING PROTEIN"/>
    <property type="match status" value="1"/>
</dbReference>
<dbReference type="GO" id="GO:0005634">
    <property type="term" value="C:nucleus"/>
    <property type="evidence" value="ECO:0007669"/>
    <property type="project" value="TreeGrafter"/>
</dbReference>
<feature type="compositionally biased region" description="Low complexity" evidence="2">
    <location>
        <begin position="68"/>
        <end position="78"/>
    </location>
</feature>
<evidence type="ECO:0000313" key="5">
    <source>
        <dbReference type="Proteomes" id="UP000799324"/>
    </source>
</evidence>
<feature type="compositionally biased region" description="Pro residues" evidence="2">
    <location>
        <begin position="112"/>
        <end position="129"/>
    </location>
</feature>
<dbReference type="GO" id="GO:0000178">
    <property type="term" value="C:exosome (RNase complex)"/>
    <property type="evidence" value="ECO:0007669"/>
    <property type="project" value="TreeGrafter"/>
</dbReference>
<feature type="region of interest" description="Disordered" evidence="2">
    <location>
        <begin position="899"/>
        <end position="1190"/>
    </location>
</feature>
<feature type="compositionally biased region" description="Acidic residues" evidence="2">
    <location>
        <begin position="1075"/>
        <end position="1091"/>
    </location>
</feature>
<feature type="compositionally biased region" description="Polar residues" evidence="2">
    <location>
        <begin position="233"/>
        <end position="247"/>
    </location>
</feature>
<feature type="compositionally biased region" description="Polar residues" evidence="2">
    <location>
        <begin position="923"/>
        <end position="935"/>
    </location>
</feature>
<feature type="region of interest" description="Disordered" evidence="2">
    <location>
        <begin position="112"/>
        <end position="147"/>
    </location>
</feature>
<reference evidence="4" key="1">
    <citation type="journal article" date="2020" name="Stud. Mycol.">
        <title>101 Dothideomycetes genomes: a test case for predicting lifestyles and emergence of pathogens.</title>
        <authorList>
            <person name="Haridas S."/>
            <person name="Albert R."/>
            <person name="Binder M."/>
            <person name="Bloem J."/>
            <person name="Labutti K."/>
            <person name="Salamov A."/>
            <person name="Andreopoulos B."/>
            <person name="Baker S."/>
            <person name="Barry K."/>
            <person name="Bills G."/>
            <person name="Bluhm B."/>
            <person name="Cannon C."/>
            <person name="Castanera R."/>
            <person name="Culley D."/>
            <person name="Daum C."/>
            <person name="Ezra D."/>
            <person name="Gonzalez J."/>
            <person name="Henrissat B."/>
            <person name="Kuo A."/>
            <person name="Liang C."/>
            <person name="Lipzen A."/>
            <person name="Lutzoni F."/>
            <person name="Magnuson J."/>
            <person name="Mondo S."/>
            <person name="Nolan M."/>
            <person name="Ohm R."/>
            <person name="Pangilinan J."/>
            <person name="Park H.-J."/>
            <person name="Ramirez L."/>
            <person name="Alfaro M."/>
            <person name="Sun H."/>
            <person name="Tritt A."/>
            <person name="Yoshinaga Y."/>
            <person name="Zwiers L.-H."/>
            <person name="Turgeon B."/>
            <person name="Goodwin S."/>
            <person name="Spatafora J."/>
            <person name="Crous P."/>
            <person name="Grigoriev I."/>
        </authorList>
    </citation>
    <scope>NUCLEOTIDE SEQUENCE</scope>
    <source>
        <strain evidence="4">CBS 122681</strain>
    </source>
</reference>
<feature type="compositionally biased region" description="Low complexity" evidence="2">
    <location>
        <begin position="1120"/>
        <end position="1139"/>
    </location>
</feature>
<sequence>MADYSHPPPFGMPFPIPPQFLQQPQHGTPNAQPNNVAMPSDARQAPFTDAFQFNGSIPGLNLQSYNQNAQQAPYQQWPQAPPPQHQEHFQPQQQYPYGSLQFPQFLGQNGMPIPPPPPVGTGFFPPPTQQQPTQAVPASHASSAQAPPSFQVKPQFLDAANNRLSGSLFGDKEDGEVSEADRMSKSPAVNGQPMAAPHSAPHAPQRIPKGSHSANARDAPGAQNGIPSGGGNPTLQQLQGKSTSHPQTVLPRNMHNMSFHREEAKRFVKILYDHNIGYPALSREGIDSELLNDMYCDLKISLHTAVGLVTTTTPHVEGGAVLPVAGAFQPPPRPANGAESILQASQSKALPANGAESTLQASQSKALPANGAENNTQGLQSKPQPQPAVKTNVNPPPPRNAAPSPVDRKDYIARLQAARKGKQPVVDKVTPPQYTPPATVPAPPAVKDELPAPPTAKLVASDAVSEATEDEKAERSRKQTELLRQRLEMMKALGKVSSSPATPQATTVISEPALQNLELSSPSQQNGSRALALPATVGLSGPLSAPVSPFSKLPGLFMNSSTTTIAQTPPANASNGTSTSSRKRPVASDFDEVTTPRSSGPAYTRPLGESPHEHHHEQMIIDVSEEDSAGSDMDVDEEDTAPQVVTRPTQSFRGPHGALQRVASLPSTSNIPSGATSVRASPVVSTPPASRTPAAKQRLDDIERQKKELEMKLRIREAMQKKKAAQIRKDDIASSTAISLDQNKESGQKVALKPVPVPSATLSMQSDPIPTGSRLGAEKTSDAWRKQRRIQVEDDIRIINASLADAAARFSQIEVEKTELEIKTQRLHQNKEDLVRELETLSIQTESIPVEELRAKASETDLRTNNLINHQSQSVPSPIKVVDEANIALGELKQQMITESTPDLESRPSSTQPPTNLPPIATSIVQKKPASNQTEPLRPAEPNAVLVKVPEHEEPGRLPTSTARVETEGPATTTELATPVDDEEDFYSPAPVTAPVSDDPAEVNISVREPGKSPSEEGEVEMSESSSSEEGEVYDPEDYTPQHVQPVTASNLEPPENEAMDIASTPLASPSPSTTEDEGEIYEPPETDLEMPDARANDDGALVTTAQQPTVEDLGAMDTDSSSSYDSASPQESSSEPAQDMSAASIDVPKSLLTVADDLAPELQSQAAPTTHDPAAEPPTTTDDEVEAPRFVPYESPLRNFKSYRYSPNFPNDVAGGYLSLTYSHQIDPEKPLCPFEAVGGTCNDPQCSGQHFKGMGISGQYEDDSLVFTPSTPSPYNPPCTANPGKSPEERQRWVAGLRLVLKKLREDNIKDHNGIAVEIAKYRRQFFEDETRVVNM</sequence>
<feature type="compositionally biased region" description="Basic and acidic residues" evidence="2">
    <location>
        <begin position="470"/>
        <end position="479"/>
    </location>
</feature>
<feature type="coiled-coil region" evidence="1">
    <location>
        <begin position="803"/>
        <end position="844"/>
    </location>
</feature>
<protein>
    <recommendedName>
        <fullName evidence="3">Putative zinc-finger domain-containing protein</fullName>
    </recommendedName>
</protein>
<keyword evidence="5" id="KW-1185">Reference proteome</keyword>
<feature type="region of interest" description="Disordered" evidence="2">
    <location>
        <begin position="327"/>
        <end position="479"/>
    </location>
</feature>
<feature type="compositionally biased region" description="Polar residues" evidence="2">
    <location>
        <begin position="959"/>
        <end position="976"/>
    </location>
</feature>
<feature type="region of interest" description="Disordered" evidence="2">
    <location>
        <begin position="165"/>
        <end position="253"/>
    </location>
</feature>
<accession>A0A6A6T9C7</accession>
<feature type="compositionally biased region" description="Pro residues" evidence="2">
    <location>
        <begin position="433"/>
        <end position="444"/>
    </location>
</feature>
<dbReference type="EMBL" id="MU004336">
    <property type="protein sequence ID" value="KAF2656410.1"/>
    <property type="molecule type" value="Genomic_DNA"/>
</dbReference>
<dbReference type="InterPro" id="IPR039278">
    <property type="entry name" value="Red1"/>
</dbReference>
<feature type="compositionally biased region" description="Pro residues" evidence="2">
    <location>
        <begin position="1"/>
        <end position="18"/>
    </location>
</feature>
<feature type="compositionally biased region" description="Acidic residues" evidence="2">
    <location>
        <begin position="1016"/>
        <end position="1038"/>
    </location>
</feature>
<dbReference type="Proteomes" id="UP000799324">
    <property type="component" value="Unassembled WGS sequence"/>
</dbReference>
<organism evidence="4 5">
    <name type="scientific">Lophiostoma macrostomum CBS 122681</name>
    <dbReference type="NCBI Taxonomy" id="1314788"/>
    <lineage>
        <taxon>Eukaryota</taxon>
        <taxon>Fungi</taxon>
        <taxon>Dikarya</taxon>
        <taxon>Ascomycota</taxon>
        <taxon>Pezizomycotina</taxon>
        <taxon>Dothideomycetes</taxon>
        <taxon>Pleosporomycetidae</taxon>
        <taxon>Pleosporales</taxon>
        <taxon>Lophiostomataceae</taxon>
        <taxon>Lophiostoma</taxon>
    </lineage>
</organism>
<proteinExistence type="predicted"/>
<feature type="region of interest" description="Disordered" evidence="2">
    <location>
        <begin position="561"/>
        <end position="702"/>
    </location>
</feature>
<feature type="region of interest" description="Disordered" evidence="2">
    <location>
        <begin position="759"/>
        <end position="782"/>
    </location>
</feature>
<feature type="compositionally biased region" description="Polar residues" evidence="2">
    <location>
        <begin position="26"/>
        <end position="37"/>
    </location>
</feature>
<feature type="compositionally biased region" description="Polar residues" evidence="2">
    <location>
        <begin position="899"/>
        <end position="914"/>
    </location>
</feature>
<evidence type="ECO:0000259" key="3">
    <source>
        <dbReference type="Pfam" id="PF10650"/>
    </source>
</evidence>
<dbReference type="Pfam" id="PF10650">
    <property type="entry name" value="zf-C3H1"/>
    <property type="match status" value="1"/>
</dbReference>
<feature type="region of interest" description="Disordered" evidence="2">
    <location>
        <begin position="68"/>
        <end position="90"/>
    </location>
</feature>
<evidence type="ECO:0000256" key="1">
    <source>
        <dbReference type="SAM" id="Coils"/>
    </source>
</evidence>